<dbReference type="EMBL" id="BRXY01000106">
    <property type="protein sequence ID" value="GMH66202.1"/>
    <property type="molecule type" value="Genomic_DNA"/>
</dbReference>
<evidence type="ECO:0000313" key="9">
    <source>
        <dbReference type="Proteomes" id="UP001165085"/>
    </source>
</evidence>
<accession>A0A9W7AB33</accession>
<proteinExistence type="predicted"/>
<evidence type="ECO:0000256" key="1">
    <source>
        <dbReference type="ARBA" id="ARBA00001961"/>
    </source>
</evidence>
<feature type="region of interest" description="Disordered" evidence="6">
    <location>
        <begin position="1"/>
        <end position="20"/>
    </location>
</feature>
<name>A0A9W7AB33_9STRA</name>
<gene>
    <name evidence="8" type="ORF">TrST_g11461</name>
</gene>
<dbReference type="GO" id="GO:0005506">
    <property type="term" value="F:iron ion binding"/>
    <property type="evidence" value="ECO:0007669"/>
    <property type="project" value="InterPro"/>
</dbReference>
<comment type="caution">
    <text evidence="8">The sequence shown here is derived from an EMBL/GenBank/DDBJ whole genome shotgun (WGS) entry which is preliminary data.</text>
</comment>
<comment type="cofactor">
    <cofactor evidence="1">
        <name>L-ascorbate</name>
        <dbReference type="ChEBI" id="CHEBI:38290"/>
    </cofactor>
</comment>
<keyword evidence="4" id="KW-0560">Oxidoreductase</keyword>
<keyword evidence="5" id="KW-0408">Iron</keyword>
<feature type="compositionally biased region" description="Gly residues" evidence="6">
    <location>
        <begin position="341"/>
        <end position="351"/>
    </location>
</feature>
<dbReference type="PROSITE" id="PS51471">
    <property type="entry name" value="FE2OG_OXY"/>
    <property type="match status" value="1"/>
</dbReference>
<evidence type="ECO:0000256" key="4">
    <source>
        <dbReference type="ARBA" id="ARBA00023002"/>
    </source>
</evidence>
<keyword evidence="2" id="KW-0479">Metal-binding</keyword>
<dbReference type="InterPro" id="IPR006620">
    <property type="entry name" value="Pro_4_hyd_alph"/>
</dbReference>
<feature type="region of interest" description="Disordered" evidence="6">
    <location>
        <begin position="330"/>
        <end position="355"/>
    </location>
</feature>
<dbReference type="OrthoDB" id="69177at2759"/>
<dbReference type="GO" id="GO:0031418">
    <property type="term" value="F:L-ascorbic acid binding"/>
    <property type="evidence" value="ECO:0007669"/>
    <property type="project" value="InterPro"/>
</dbReference>
<evidence type="ECO:0000256" key="5">
    <source>
        <dbReference type="ARBA" id="ARBA00023004"/>
    </source>
</evidence>
<reference evidence="9" key="1">
    <citation type="journal article" date="2023" name="Commun. Biol.">
        <title>Genome analysis of Parmales, the sister group of diatoms, reveals the evolutionary specialization of diatoms from phago-mixotrophs to photoautotrophs.</title>
        <authorList>
            <person name="Ban H."/>
            <person name="Sato S."/>
            <person name="Yoshikawa S."/>
            <person name="Yamada K."/>
            <person name="Nakamura Y."/>
            <person name="Ichinomiya M."/>
            <person name="Sato N."/>
            <person name="Blanc-Mathieu R."/>
            <person name="Endo H."/>
            <person name="Kuwata A."/>
            <person name="Ogata H."/>
        </authorList>
    </citation>
    <scope>NUCLEOTIDE SEQUENCE [LARGE SCALE GENOMIC DNA]</scope>
    <source>
        <strain evidence="9">NIES 3701</strain>
    </source>
</reference>
<feature type="region of interest" description="Disordered" evidence="6">
    <location>
        <begin position="28"/>
        <end position="50"/>
    </location>
</feature>
<evidence type="ECO:0000313" key="8">
    <source>
        <dbReference type="EMBL" id="GMH66202.1"/>
    </source>
</evidence>
<feature type="region of interest" description="Disordered" evidence="6">
    <location>
        <begin position="259"/>
        <end position="282"/>
    </location>
</feature>
<evidence type="ECO:0000256" key="2">
    <source>
        <dbReference type="ARBA" id="ARBA00022723"/>
    </source>
</evidence>
<dbReference type="SMART" id="SM00702">
    <property type="entry name" value="P4Hc"/>
    <property type="match status" value="1"/>
</dbReference>
<evidence type="ECO:0000259" key="7">
    <source>
        <dbReference type="PROSITE" id="PS51471"/>
    </source>
</evidence>
<keyword evidence="9" id="KW-1185">Reference proteome</keyword>
<dbReference type="GO" id="GO:0016705">
    <property type="term" value="F:oxidoreductase activity, acting on paired donors, with incorporation or reduction of molecular oxygen"/>
    <property type="evidence" value="ECO:0007669"/>
    <property type="project" value="InterPro"/>
</dbReference>
<organism evidence="8 9">
    <name type="scientific">Triparma strigata</name>
    <dbReference type="NCBI Taxonomy" id="1606541"/>
    <lineage>
        <taxon>Eukaryota</taxon>
        <taxon>Sar</taxon>
        <taxon>Stramenopiles</taxon>
        <taxon>Ochrophyta</taxon>
        <taxon>Bolidophyceae</taxon>
        <taxon>Parmales</taxon>
        <taxon>Triparmaceae</taxon>
        <taxon>Triparma</taxon>
    </lineage>
</organism>
<dbReference type="GO" id="GO:0051213">
    <property type="term" value="F:dioxygenase activity"/>
    <property type="evidence" value="ECO:0007669"/>
    <property type="project" value="UniProtKB-KW"/>
</dbReference>
<dbReference type="Gene3D" id="2.60.120.620">
    <property type="entry name" value="q2cbj1_9rhob like domain"/>
    <property type="match status" value="1"/>
</dbReference>
<dbReference type="AlphaFoldDB" id="A0A9W7AB33"/>
<protein>
    <recommendedName>
        <fullName evidence="7">Fe2OG dioxygenase domain-containing protein</fullName>
    </recommendedName>
</protein>
<evidence type="ECO:0000256" key="6">
    <source>
        <dbReference type="SAM" id="MobiDB-lite"/>
    </source>
</evidence>
<feature type="domain" description="Fe2OG dioxygenase" evidence="7">
    <location>
        <begin position="193"/>
        <end position="324"/>
    </location>
</feature>
<evidence type="ECO:0000256" key="3">
    <source>
        <dbReference type="ARBA" id="ARBA00022964"/>
    </source>
</evidence>
<keyword evidence="3" id="KW-0223">Dioxygenase</keyword>
<sequence>MSKLIDSSPEGDSSDEALGELLGFNIGAQPGLSWEEDDDDESIPTSQFTPITLPPRCHRLPNVPNEHCFVLNEKGLVPPSLCAMIIKLAAANNTANSFRYITEATHFDADGEKFTVPIASPNPHKLAMLPFNDPNYKYIYRRLKDLLFSDHILDLIVGSNFYDRLVKKSRPKVLPQYGKLNHDRIGDLRSVLKLNPRLRVLRYDGSDDDSFPKHFDAVTESAEGGGENYHWSSTLTILLYLNKLPTADSGRTIFHSNHYNNNNDDNNDKNKNDACNSSTYSDNKVVPGAGDVLIFEHDLMHSGEKLKEGETKFILRTDVMFMTYKDFSEGTFEGDGEGGEGGEGGEAGGGEQSTSGSAILTVKDFLTVKEYEIVSSLGLPESVEGFCKPGREVVEVLIRDVMTLVDETGFLDRIFEENERRKNE</sequence>
<dbReference type="Proteomes" id="UP001165085">
    <property type="component" value="Unassembled WGS sequence"/>
</dbReference>
<dbReference type="InterPro" id="IPR005123">
    <property type="entry name" value="Oxoglu/Fe-dep_dioxygenase_dom"/>
</dbReference>